<dbReference type="GeneID" id="125313697"/>
<reference evidence="2" key="2">
    <citation type="submission" date="2025-08" db="UniProtKB">
        <authorList>
            <consortium name="RefSeq"/>
        </authorList>
    </citation>
    <scope>IDENTIFICATION</scope>
    <source>
        <tissue evidence="2">Leaf</tissue>
    </source>
</reference>
<accession>A0ABM3GYR7</accession>
<gene>
    <name evidence="2" type="primary">LOC125313697</name>
</gene>
<dbReference type="InterPro" id="IPR039844">
    <property type="entry name" value="URB1"/>
</dbReference>
<organism evidence="1 2">
    <name type="scientific">Rhodamnia argentea</name>
    <dbReference type="NCBI Taxonomy" id="178133"/>
    <lineage>
        <taxon>Eukaryota</taxon>
        <taxon>Viridiplantae</taxon>
        <taxon>Streptophyta</taxon>
        <taxon>Embryophyta</taxon>
        <taxon>Tracheophyta</taxon>
        <taxon>Spermatophyta</taxon>
        <taxon>Magnoliopsida</taxon>
        <taxon>eudicotyledons</taxon>
        <taxon>Gunneridae</taxon>
        <taxon>Pentapetalae</taxon>
        <taxon>rosids</taxon>
        <taxon>malvids</taxon>
        <taxon>Myrtales</taxon>
        <taxon>Myrtaceae</taxon>
        <taxon>Myrtoideae</taxon>
        <taxon>Myrteae</taxon>
        <taxon>Australasian group</taxon>
        <taxon>Rhodamnia</taxon>
    </lineage>
</organism>
<dbReference type="Proteomes" id="UP000827889">
    <property type="component" value="Chromosome 2"/>
</dbReference>
<dbReference type="PANTHER" id="PTHR13500">
    <property type="entry name" value="NUCLEOLAR PRERIBOSOMAL-ASSOCIATED PROTEIN 1"/>
    <property type="match status" value="1"/>
</dbReference>
<dbReference type="PANTHER" id="PTHR13500:SF0">
    <property type="entry name" value="NUCLEOLAR PRE-RIBOSOMAL-ASSOCIATED PROTEIN 1"/>
    <property type="match status" value="1"/>
</dbReference>
<evidence type="ECO:0000313" key="1">
    <source>
        <dbReference type="Proteomes" id="UP000827889"/>
    </source>
</evidence>
<name>A0ABM3GYR7_9MYRT</name>
<sequence>MLSGDEKGLYCDQLVVILETPQKLLILEDLIAVLTIFSEEEICEDSLASKLLRWLAASVIHEMISDRSTYADTTYSERSDLKMLNSLLQFVKETSRGRSRNASGAGKALAAAILYLQQLLGTDCRVLPSVVSALCLLLYDFCDVAVTESDLLLDGTPVASQLSKISCPLEANLAWRWSFHQPWKNFCRRGQIWRGWMNTMHVRPCYS</sequence>
<proteinExistence type="predicted"/>
<keyword evidence="1" id="KW-1185">Reference proteome</keyword>
<reference evidence="1" key="1">
    <citation type="submission" date="2025-05" db="UniProtKB">
        <authorList>
            <consortium name="RefSeq"/>
        </authorList>
    </citation>
    <scope>NUCLEOTIDE SEQUENCE [LARGE SCALE GENOMIC DNA]</scope>
</reference>
<evidence type="ECO:0000313" key="2">
    <source>
        <dbReference type="RefSeq" id="XP_048129486.1"/>
    </source>
</evidence>
<protein>
    <submittedName>
        <fullName evidence="2">Uncharacterized protein LOC125313697</fullName>
    </submittedName>
</protein>
<dbReference type="RefSeq" id="XP_048129486.1">
    <property type="nucleotide sequence ID" value="XM_048273529.1"/>
</dbReference>